<dbReference type="EMBL" id="PVNL01000044">
    <property type="protein sequence ID" value="PRQ08162.1"/>
    <property type="molecule type" value="Genomic_DNA"/>
</dbReference>
<dbReference type="PROSITE" id="PS50109">
    <property type="entry name" value="HIS_KIN"/>
    <property type="match status" value="1"/>
</dbReference>
<dbReference type="NCBIfam" id="TIGR00229">
    <property type="entry name" value="sensory_box"/>
    <property type="match status" value="1"/>
</dbReference>
<evidence type="ECO:0000256" key="3">
    <source>
        <dbReference type="ARBA" id="ARBA00022553"/>
    </source>
</evidence>
<dbReference type="Pfam" id="PF00072">
    <property type="entry name" value="Response_reg"/>
    <property type="match status" value="1"/>
</dbReference>
<dbReference type="InterPro" id="IPR036890">
    <property type="entry name" value="HATPase_C_sf"/>
</dbReference>
<dbReference type="PROSITE" id="PS50112">
    <property type="entry name" value="PAS"/>
    <property type="match status" value="1"/>
</dbReference>
<evidence type="ECO:0000259" key="5">
    <source>
        <dbReference type="PROSITE" id="PS50109"/>
    </source>
</evidence>
<dbReference type="SUPFAM" id="SSF47384">
    <property type="entry name" value="Homodimeric domain of signal transducing histidine kinase"/>
    <property type="match status" value="1"/>
</dbReference>
<dbReference type="SMART" id="SM00091">
    <property type="entry name" value="PAS"/>
    <property type="match status" value="1"/>
</dbReference>
<dbReference type="Gene3D" id="3.40.50.2300">
    <property type="match status" value="1"/>
</dbReference>
<evidence type="ECO:0000256" key="1">
    <source>
        <dbReference type="ARBA" id="ARBA00000085"/>
    </source>
</evidence>
<dbReference type="InterPro" id="IPR005467">
    <property type="entry name" value="His_kinase_dom"/>
</dbReference>
<comment type="caution">
    <text evidence="4">Lacks conserved residue(s) required for the propagation of feature annotation.</text>
</comment>
<dbReference type="InterPro" id="IPR036097">
    <property type="entry name" value="HisK_dim/P_sf"/>
</dbReference>
<dbReference type="Gene3D" id="1.10.287.130">
    <property type="match status" value="1"/>
</dbReference>
<dbReference type="SMART" id="SM00388">
    <property type="entry name" value="HisKA"/>
    <property type="match status" value="1"/>
</dbReference>
<dbReference type="GO" id="GO:0000155">
    <property type="term" value="F:phosphorelay sensor kinase activity"/>
    <property type="evidence" value="ECO:0007669"/>
    <property type="project" value="InterPro"/>
</dbReference>
<dbReference type="Gene3D" id="3.30.565.10">
    <property type="entry name" value="Histidine kinase-like ATPase, C-terminal domain"/>
    <property type="match status" value="1"/>
</dbReference>
<dbReference type="InterPro" id="IPR004358">
    <property type="entry name" value="Sig_transdc_His_kin-like_C"/>
</dbReference>
<evidence type="ECO:0000313" key="9">
    <source>
        <dbReference type="Proteomes" id="UP000238823"/>
    </source>
</evidence>
<evidence type="ECO:0000313" key="8">
    <source>
        <dbReference type="EMBL" id="PRQ08162.1"/>
    </source>
</evidence>
<dbReference type="CDD" id="cd00130">
    <property type="entry name" value="PAS"/>
    <property type="match status" value="1"/>
</dbReference>
<reference evidence="8 9" key="1">
    <citation type="submission" date="2018-03" db="EMBL/GenBank/DDBJ databases">
        <title>Draft Genome Sequences of the Obligatory Marine Myxobacteria Enhygromyxa salina SWB007.</title>
        <authorList>
            <person name="Poehlein A."/>
            <person name="Moghaddam J.A."/>
            <person name="Harms H."/>
            <person name="Alanjari M."/>
            <person name="Koenig G.M."/>
            <person name="Daniel R."/>
            <person name="Schaeberle T.F."/>
        </authorList>
    </citation>
    <scope>NUCLEOTIDE SEQUENCE [LARGE SCALE GENOMIC DNA]</scope>
    <source>
        <strain evidence="8 9">SWB007</strain>
    </source>
</reference>
<feature type="domain" description="Histidine kinase" evidence="5">
    <location>
        <begin position="142"/>
        <end position="360"/>
    </location>
</feature>
<evidence type="ECO:0000256" key="2">
    <source>
        <dbReference type="ARBA" id="ARBA00012438"/>
    </source>
</evidence>
<protein>
    <recommendedName>
        <fullName evidence="2">histidine kinase</fullName>
        <ecNumber evidence="2">2.7.13.3</ecNumber>
    </recommendedName>
</protein>
<name>A0A2S9YT00_9BACT</name>
<gene>
    <name evidence="8" type="ORF">ENSA7_21340</name>
</gene>
<dbReference type="AlphaFoldDB" id="A0A2S9YT00"/>
<keyword evidence="3" id="KW-0597">Phosphoprotein</keyword>
<proteinExistence type="predicted"/>
<evidence type="ECO:0000259" key="6">
    <source>
        <dbReference type="PROSITE" id="PS50110"/>
    </source>
</evidence>
<dbReference type="Proteomes" id="UP000238823">
    <property type="component" value="Unassembled WGS sequence"/>
</dbReference>
<dbReference type="RefSeq" id="WP_181233618.1">
    <property type="nucleotide sequence ID" value="NZ_PVNL01000044.1"/>
</dbReference>
<dbReference type="Pfam" id="PF13426">
    <property type="entry name" value="PAS_9"/>
    <property type="match status" value="1"/>
</dbReference>
<feature type="domain" description="PAS" evidence="7">
    <location>
        <begin position="7"/>
        <end position="62"/>
    </location>
</feature>
<dbReference type="SUPFAM" id="SSF55874">
    <property type="entry name" value="ATPase domain of HSP90 chaperone/DNA topoisomerase II/histidine kinase"/>
    <property type="match status" value="1"/>
</dbReference>
<dbReference type="SUPFAM" id="SSF55785">
    <property type="entry name" value="PYP-like sensor domain (PAS domain)"/>
    <property type="match status" value="1"/>
</dbReference>
<dbReference type="CDD" id="cd00082">
    <property type="entry name" value="HisKA"/>
    <property type="match status" value="1"/>
</dbReference>
<dbReference type="SUPFAM" id="SSF52172">
    <property type="entry name" value="CheY-like"/>
    <property type="match status" value="1"/>
</dbReference>
<dbReference type="InterPro" id="IPR011006">
    <property type="entry name" value="CheY-like_superfamily"/>
</dbReference>
<dbReference type="InterPro" id="IPR003661">
    <property type="entry name" value="HisK_dim/P_dom"/>
</dbReference>
<dbReference type="PROSITE" id="PS50110">
    <property type="entry name" value="RESPONSE_REGULATORY"/>
    <property type="match status" value="1"/>
</dbReference>
<dbReference type="InterPro" id="IPR035965">
    <property type="entry name" value="PAS-like_dom_sf"/>
</dbReference>
<organism evidence="8 9">
    <name type="scientific">Enhygromyxa salina</name>
    <dbReference type="NCBI Taxonomy" id="215803"/>
    <lineage>
        <taxon>Bacteria</taxon>
        <taxon>Pseudomonadati</taxon>
        <taxon>Myxococcota</taxon>
        <taxon>Polyangia</taxon>
        <taxon>Nannocystales</taxon>
        <taxon>Nannocystaceae</taxon>
        <taxon>Enhygromyxa</taxon>
    </lineage>
</organism>
<dbReference type="InterPro" id="IPR003594">
    <property type="entry name" value="HATPase_dom"/>
</dbReference>
<dbReference type="EC" id="2.7.13.3" evidence="2"/>
<dbReference type="InterPro" id="IPR001789">
    <property type="entry name" value="Sig_transdc_resp-reg_receiver"/>
</dbReference>
<evidence type="ECO:0000259" key="7">
    <source>
        <dbReference type="PROSITE" id="PS50112"/>
    </source>
</evidence>
<dbReference type="PANTHER" id="PTHR43065">
    <property type="entry name" value="SENSOR HISTIDINE KINASE"/>
    <property type="match status" value="1"/>
</dbReference>
<comment type="caution">
    <text evidence="8">The sequence shown here is derived from an EMBL/GenBank/DDBJ whole genome shotgun (WGS) entry which is preliminary data.</text>
</comment>
<evidence type="ECO:0000256" key="4">
    <source>
        <dbReference type="PROSITE-ProRule" id="PRU00169"/>
    </source>
</evidence>
<dbReference type="SMART" id="SM00448">
    <property type="entry name" value="REC"/>
    <property type="match status" value="1"/>
</dbReference>
<dbReference type="InterPro" id="IPR000014">
    <property type="entry name" value="PAS"/>
</dbReference>
<feature type="domain" description="Response regulatory" evidence="6">
    <location>
        <begin position="385"/>
        <end position="498"/>
    </location>
</feature>
<dbReference type="PRINTS" id="PR00344">
    <property type="entry name" value="BCTRLSENSOR"/>
</dbReference>
<dbReference type="PANTHER" id="PTHR43065:SF42">
    <property type="entry name" value="TWO-COMPONENT SENSOR PPRA"/>
    <property type="match status" value="1"/>
</dbReference>
<sequence length="504" mass="54483">MKSAAMKAAWYEQVFEATSNAMFIYTLDGKLVDVNPAACALHGYTREQMLGMAPADFIAPESIHVFDAFREALANGREYRGEAQGLRADGGRFDVEVYGVGIRLGDELFACSSLTDITERVQLRRELAEAVRMDALGRLAGGIAHDFNNMLSVIMCNADLGRTADDPRDVARSFDEILEAAERARQLTTQLLSFSRNRAIRRGRVDLDDVARAVLPLIETLLPDTITLTSQVRSGPHFVDGEASPLEQIIVNLVLNARDALPSGGHIRLETRARVLDATSHAELPPGPYVELIVEDDGIGMDAATRSRIFEPFFTTKQSQGTGLGLASAYGIVRQYGGGIVVYSELGRGTTFRVFFPLSTDQVERVDTAPALDVDHGQTALSGMTVLVVDDEQLVGQVVVRAAKQFGATAMCTTVEAAPALLDRTGAGLLIINVLMPGQSGIELYEALLETHPELRVLYLSGYSADHLSRGGLLDPDIEVLSKPFSTAELISAIARAGATKRTT</sequence>
<comment type="catalytic activity">
    <reaction evidence="1">
        <text>ATP + protein L-histidine = ADP + protein N-phospho-L-histidine.</text>
        <dbReference type="EC" id="2.7.13.3"/>
    </reaction>
</comment>
<dbReference type="Pfam" id="PF00512">
    <property type="entry name" value="HisKA"/>
    <property type="match status" value="1"/>
</dbReference>
<dbReference type="Pfam" id="PF02518">
    <property type="entry name" value="HATPase_c"/>
    <property type="match status" value="1"/>
</dbReference>
<dbReference type="Gene3D" id="3.30.450.20">
    <property type="entry name" value="PAS domain"/>
    <property type="match status" value="1"/>
</dbReference>
<dbReference type="SMART" id="SM00387">
    <property type="entry name" value="HATPase_c"/>
    <property type="match status" value="1"/>
</dbReference>
<accession>A0A2S9YT00</accession>